<keyword evidence="2" id="KW-1185">Reference proteome</keyword>
<dbReference type="OMA" id="CKPKDAC"/>
<dbReference type="InParanoid" id="D8LW64"/>
<gene>
    <name evidence="1" type="ORF">GSBLH_T00000438001</name>
</gene>
<protein>
    <submittedName>
        <fullName evidence="1">Uncharacterized protein</fullName>
    </submittedName>
</protein>
<sequence>MVNDPVSTSCRDGVIVAASSCSLSRCCDQEGLFCTDSQGVQVDGKCTNYFRECTDGIASPVTCVSPGTKCLNGKIVASSDCTSACCTWSGIKCTNAYGQERTTVCTGYYVKCENGEVTSPIAVPEGNSCLNKEIVANNLCPGNICYGKKFLCSDDMGDIVSNACTQYIYLCEGFDDLKLSVEKTSQDRVMKLSDDVRCYNDQIVDAADCDACQCTDGTLLCTDVNGVAQTDICTGYYRQCSDGQYNAVEAVPKGTSCRNGEILLASDCSGSCKEGTICTDSYGNLETNICTKYYRDCSNGVYGPLQNTAAGMSCLNGQMIAESQCSDVDYECDFEGIRCSTSDGTLITDRCSDYYVQCEFGMYSEPRKTANGTMCFNNEQVPSSSCTTSCDWEGVKCSNLNGEIITNTCTNYFVECDNGMQTTPVPVAEGSKCLNGELVPKNTCLTPVCTEDQLVCTNSEGVVETTACTDYFTVCDNGVYGQVQGVAYGTKCLKGTIVPSSSCTGVACEWEGIRCSDADGTIYTDMCTTHFVQCNGGSLTAPLPVANNTRCYNGLIVATDNCPYEYCDFDGLKCSDANGNVYYDQCTSFFVECSNGQLTQPMPVADGTRCSNGAIVDASACSTAECNFEGIRCSNANGDVYETTCTDYFEECDNGAYSVPRPVADGTKCYNGTIIDAGQCASPICDFDGIECVDINGVVYTDTCTAHYRMCEHGQYSAIRDMPAGSRCLKGEAVPVSKCTGYQCNWEGEQCVDASGVIITNACTDYYAECDNGAQTAPRPVASGQKCLNGVLVNANTCDAAQCSFEGIQCANADGTIVTDSCTSYYVQCDEGVVSAPQPVADGTRCLKQSIVSASQCDSTRCVDNTIVCANANGEIFTNQCTEFYLECDQGVYTAPRAVADGTRCLNGTQVSTDKCTGVQCTNGNMRCSDASGAINDNTCTSYFVECNNGFYARPMPVANGTYCLKGEMVLPFACSQGTCDFTGIKCTDEAGIVFDTTCTDYFVECDNGKYTNPMKVAAGTKCIGGNVVLASTCPGSQCSFEGIHCADSSSNYVTGRCTDYFVECVNGQQTKLQPVANGTRCLNNEIVLSSACNQPECTFTGPRCVDETGALVTGKCTTRYQECVNGAVTTKVVDSGKACLNNVIVEESACSAVECDFEGFICSDANGSLVSDACTEYFVTCVNNKYSQPVAVASGTRCYNQNIISASDEVCSSTTTCDFDGIRCSNEDGELVTGRCSGYFVQCNNGKYTAPKKTAVGTMCYNNEQVLNSECAGMECSFSGMICVDDVDDFVSNTCTTRYAICTDGVIQIKSVESGKACYNSQIIAGDSSSCTVTLEVHESKVKGIRGRK</sequence>
<name>D8LW64_BLAHO</name>
<evidence type="ECO:0000313" key="2">
    <source>
        <dbReference type="Proteomes" id="UP000008312"/>
    </source>
</evidence>
<dbReference type="RefSeq" id="XP_012894101.1">
    <property type="nucleotide sequence ID" value="XM_013038647.1"/>
</dbReference>
<dbReference type="OrthoDB" id="283575at2759"/>
<evidence type="ECO:0000313" key="1">
    <source>
        <dbReference type="EMBL" id="CBK20053.2"/>
    </source>
</evidence>
<proteinExistence type="predicted"/>
<dbReference type="EMBL" id="FN668638">
    <property type="protein sequence ID" value="CBK20053.2"/>
    <property type="molecule type" value="Genomic_DNA"/>
</dbReference>
<organism evidence="1">
    <name type="scientific">Blastocystis hominis</name>
    <dbReference type="NCBI Taxonomy" id="12968"/>
    <lineage>
        <taxon>Eukaryota</taxon>
        <taxon>Sar</taxon>
        <taxon>Stramenopiles</taxon>
        <taxon>Bigyra</taxon>
        <taxon>Opalozoa</taxon>
        <taxon>Opalinata</taxon>
        <taxon>Blastocystidae</taxon>
        <taxon>Blastocystis</taxon>
    </lineage>
</organism>
<dbReference type="GeneID" id="24917747"/>
<accession>D8LW64</accession>
<reference evidence="1" key="1">
    <citation type="submission" date="2010-02" db="EMBL/GenBank/DDBJ databases">
        <title>Sequencing and annotation of the Blastocystis hominis genome.</title>
        <authorList>
            <person name="Wincker P."/>
        </authorList>
    </citation>
    <scope>NUCLEOTIDE SEQUENCE</scope>
    <source>
        <strain evidence="1">Singapore isolate B</strain>
    </source>
</reference>
<dbReference type="Proteomes" id="UP000008312">
    <property type="component" value="Unassembled WGS sequence"/>
</dbReference>